<reference evidence="2 3" key="1">
    <citation type="journal article" date="2013" name="Genome Announc.">
        <title>Draft Genome Sequence of Methylophaga lonarensis MPLT, a Haloalkaliphilic (Non-Methane-Utilizing) Methylotroph.</title>
        <authorList>
            <person name="Shetty S.A."/>
            <person name="Marathe N.P."/>
            <person name="Munot H."/>
            <person name="Antony C.P."/>
            <person name="Dhotre D.P."/>
            <person name="Murrell J.C."/>
            <person name="Shouche Y.S."/>
        </authorList>
    </citation>
    <scope>NUCLEOTIDE SEQUENCE [LARGE SCALE GENOMIC DNA]</scope>
    <source>
        <strain evidence="2 3">MPL</strain>
    </source>
</reference>
<evidence type="ECO:0000313" key="2">
    <source>
        <dbReference type="EMBL" id="EMR14328.1"/>
    </source>
</evidence>
<proteinExistence type="inferred from homology"/>
<dbReference type="AlphaFoldDB" id="M7NZS1"/>
<comment type="caution">
    <text evidence="2">The sequence shown here is derived from an EMBL/GenBank/DDBJ whole genome shotgun (WGS) entry which is preliminary data.</text>
</comment>
<dbReference type="STRING" id="1286106.MPL1_00567"/>
<dbReference type="GO" id="GO:0051301">
    <property type="term" value="P:cell division"/>
    <property type="evidence" value="ECO:0007669"/>
    <property type="project" value="UniProtKB-KW"/>
</dbReference>
<dbReference type="PIRSF" id="PIRSF003113">
    <property type="entry name" value="BolA"/>
    <property type="match status" value="1"/>
</dbReference>
<dbReference type="GO" id="GO:0016226">
    <property type="term" value="P:iron-sulfur cluster assembly"/>
    <property type="evidence" value="ECO:0007669"/>
    <property type="project" value="TreeGrafter"/>
</dbReference>
<keyword evidence="2" id="KW-0131">Cell cycle</keyword>
<dbReference type="SUPFAM" id="SSF82657">
    <property type="entry name" value="BolA-like"/>
    <property type="match status" value="1"/>
</dbReference>
<dbReference type="EMBL" id="APHR01000002">
    <property type="protein sequence ID" value="EMR14328.1"/>
    <property type="molecule type" value="Genomic_DNA"/>
</dbReference>
<name>M7NZS1_9GAMM</name>
<dbReference type="PANTHER" id="PTHR46230:SF7">
    <property type="entry name" value="BOLA-LIKE PROTEIN 1"/>
    <property type="match status" value="1"/>
</dbReference>
<accession>M7NZS1</accession>
<gene>
    <name evidence="2" type="ORF">MPL1_00567</name>
</gene>
<protein>
    <submittedName>
        <fullName evidence="2">Cell division protein BolA</fullName>
    </submittedName>
</protein>
<organism evidence="2 3">
    <name type="scientific">Methylophaga lonarensis MPL</name>
    <dbReference type="NCBI Taxonomy" id="1286106"/>
    <lineage>
        <taxon>Bacteria</taxon>
        <taxon>Pseudomonadati</taxon>
        <taxon>Pseudomonadota</taxon>
        <taxon>Gammaproteobacteria</taxon>
        <taxon>Thiotrichales</taxon>
        <taxon>Piscirickettsiaceae</taxon>
        <taxon>Methylophaga</taxon>
    </lineage>
</organism>
<keyword evidence="2" id="KW-0132">Cell division</keyword>
<dbReference type="InterPro" id="IPR002634">
    <property type="entry name" value="BolA"/>
</dbReference>
<sequence>MTDTTEQLRQRLQSLEPHSLKITDESHLHAGHAGNTGGKHYRILIVSDAFQGLGLLQRHRLVYDSVGSLMQSHIHALSIQAKTPAESGLDS</sequence>
<keyword evidence="3" id="KW-1185">Reference proteome</keyword>
<dbReference type="PANTHER" id="PTHR46230">
    <property type="match status" value="1"/>
</dbReference>
<dbReference type="OrthoDB" id="9812890at2"/>
<dbReference type="PATRIC" id="fig|1286106.3.peg.112"/>
<dbReference type="Gene3D" id="3.30.300.90">
    <property type="entry name" value="BolA-like"/>
    <property type="match status" value="1"/>
</dbReference>
<dbReference type="RefSeq" id="WP_009725181.1">
    <property type="nucleotide sequence ID" value="NZ_APHR01000002.1"/>
</dbReference>
<dbReference type="Proteomes" id="UP000012019">
    <property type="component" value="Unassembled WGS sequence"/>
</dbReference>
<evidence type="ECO:0000313" key="3">
    <source>
        <dbReference type="Proteomes" id="UP000012019"/>
    </source>
</evidence>
<dbReference type="Pfam" id="PF01722">
    <property type="entry name" value="BolA"/>
    <property type="match status" value="1"/>
</dbReference>
<dbReference type="eggNOG" id="COG0271">
    <property type="taxonomic scope" value="Bacteria"/>
</dbReference>
<dbReference type="InterPro" id="IPR036065">
    <property type="entry name" value="BolA-like_sf"/>
</dbReference>
<comment type="similarity">
    <text evidence="1">Belongs to the BolA/IbaG family.</text>
</comment>
<evidence type="ECO:0000256" key="1">
    <source>
        <dbReference type="RuleBase" id="RU003860"/>
    </source>
</evidence>